<dbReference type="PROSITE" id="PS00086">
    <property type="entry name" value="CYTOCHROME_P450"/>
    <property type="match status" value="1"/>
</dbReference>
<comment type="subcellular location">
    <subcellularLocation>
        <location evidence="1">Membrane</location>
    </subcellularLocation>
</comment>
<accession>A0ABP0VN95</accession>
<keyword evidence="4 9" id="KW-0479">Metal-binding</keyword>
<dbReference type="Pfam" id="PF00067">
    <property type="entry name" value="p450"/>
    <property type="match status" value="1"/>
</dbReference>
<evidence type="ECO:0000256" key="5">
    <source>
        <dbReference type="ARBA" id="ARBA00022989"/>
    </source>
</evidence>
<dbReference type="SUPFAM" id="SSF48264">
    <property type="entry name" value="Cytochrome P450"/>
    <property type="match status" value="1"/>
</dbReference>
<evidence type="ECO:0000256" key="4">
    <source>
        <dbReference type="ARBA" id="ARBA00022723"/>
    </source>
</evidence>
<evidence type="ECO:0000256" key="10">
    <source>
        <dbReference type="SAM" id="Phobius"/>
    </source>
</evidence>
<keyword evidence="6 9" id="KW-0560">Oxidoreductase</keyword>
<proteinExistence type="inferred from homology"/>
<evidence type="ECO:0000256" key="3">
    <source>
        <dbReference type="ARBA" id="ARBA00022692"/>
    </source>
</evidence>
<evidence type="ECO:0000313" key="12">
    <source>
        <dbReference type="Proteomes" id="UP001497444"/>
    </source>
</evidence>
<feature type="transmembrane region" description="Helical" evidence="10">
    <location>
        <begin position="12"/>
        <end position="37"/>
    </location>
</feature>
<protein>
    <recommendedName>
        <fullName evidence="13">Cytochrome P450</fullName>
    </recommendedName>
</protein>
<dbReference type="Gene3D" id="1.10.630.10">
    <property type="entry name" value="Cytochrome P450"/>
    <property type="match status" value="1"/>
</dbReference>
<evidence type="ECO:0000256" key="7">
    <source>
        <dbReference type="ARBA" id="ARBA00023004"/>
    </source>
</evidence>
<organism evidence="11 12">
    <name type="scientific">Sphagnum jensenii</name>
    <dbReference type="NCBI Taxonomy" id="128206"/>
    <lineage>
        <taxon>Eukaryota</taxon>
        <taxon>Viridiplantae</taxon>
        <taxon>Streptophyta</taxon>
        <taxon>Embryophyta</taxon>
        <taxon>Bryophyta</taxon>
        <taxon>Sphagnophytina</taxon>
        <taxon>Sphagnopsida</taxon>
        <taxon>Sphagnales</taxon>
        <taxon>Sphagnaceae</taxon>
        <taxon>Sphagnum</taxon>
    </lineage>
</organism>
<dbReference type="InterPro" id="IPR001128">
    <property type="entry name" value="Cyt_P450"/>
</dbReference>
<keyword evidence="12" id="KW-1185">Reference proteome</keyword>
<evidence type="ECO:0000313" key="11">
    <source>
        <dbReference type="EMBL" id="CAK9254550.1"/>
    </source>
</evidence>
<reference evidence="11 12" key="1">
    <citation type="submission" date="2024-02" db="EMBL/GenBank/DDBJ databases">
        <authorList>
            <consortium name="ELIXIR-Norway"/>
            <consortium name="Elixir Norway"/>
        </authorList>
    </citation>
    <scope>NUCLEOTIDE SEQUENCE [LARGE SCALE GENOMIC DNA]</scope>
</reference>
<dbReference type="InterPro" id="IPR017972">
    <property type="entry name" value="Cyt_P450_CS"/>
</dbReference>
<sequence length="392" mass="44346">MEYFGDRTWSTLSTSLLTLLVLWVAYIFVGMVEKFLITPMRLKRIMNRQGVQGPSAPLFVGNMPEVIRLQKASEEKDMKTGDYDIVARILPYHIQNCQAYVGDYMTNVTSDIIAKTAFGSSYKKGKKVLEQLFALVNLTNQRNKQRFATIPGYSIIPMPLNIKIILTKLAVSKSLGEIIQSRKDMVKGDNNAYGNDLLGFMLNAAMEEIAIEGGKVHFGMQSLIDNCKTFFLAGQETTSTLLTWTMMLLASHTTWQERAREEVIEVCGHKDHPIDANMFRKFKTLDMILNETLRLFSIVPVQNRQTLMDVHLGELHIPKGLALYFPRLAIHHDPTLWGEDVHEFKPERFVDGIAKATKHPLALMPFSFGPRFCVGQGFALDEAKSILVVILQ</sequence>
<dbReference type="InterPro" id="IPR002401">
    <property type="entry name" value="Cyt_P450_E_grp-I"/>
</dbReference>
<evidence type="ECO:0000256" key="6">
    <source>
        <dbReference type="ARBA" id="ARBA00023002"/>
    </source>
</evidence>
<keyword evidence="8 10" id="KW-0472">Membrane</keyword>
<dbReference type="Proteomes" id="UP001497444">
    <property type="component" value="Chromosome 1"/>
</dbReference>
<comment type="similarity">
    <text evidence="9">Belongs to the cytochrome P450 family.</text>
</comment>
<keyword evidence="5 10" id="KW-1133">Transmembrane helix</keyword>
<dbReference type="EMBL" id="OZ020096">
    <property type="protein sequence ID" value="CAK9254550.1"/>
    <property type="molecule type" value="Genomic_DNA"/>
</dbReference>
<dbReference type="InterPro" id="IPR050665">
    <property type="entry name" value="Cytochrome_P450_Monooxygen"/>
</dbReference>
<evidence type="ECO:0000256" key="9">
    <source>
        <dbReference type="RuleBase" id="RU000461"/>
    </source>
</evidence>
<name>A0ABP0VN95_9BRYO</name>
<keyword evidence="7 9" id="KW-0408">Iron</keyword>
<dbReference type="InterPro" id="IPR036396">
    <property type="entry name" value="Cyt_P450_sf"/>
</dbReference>
<dbReference type="PRINTS" id="PR00385">
    <property type="entry name" value="P450"/>
</dbReference>
<dbReference type="PANTHER" id="PTHR24282:SF211">
    <property type="entry name" value="CYTOCHROME P450-RELATED"/>
    <property type="match status" value="1"/>
</dbReference>
<dbReference type="PANTHER" id="PTHR24282">
    <property type="entry name" value="CYTOCHROME P450 FAMILY MEMBER"/>
    <property type="match status" value="1"/>
</dbReference>
<keyword evidence="9" id="KW-0503">Monooxygenase</keyword>
<gene>
    <name evidence="11" type="ORF">CSSPJE1EN1_LOCUS28</name>
</gene>
<evidence type="ECO:0000256" key="1">
    <source>
        <dbReference type="ARBA" id="ARBA00004370"/>
    </source>
</evidence>
<dbReference type="PRINTS" id="PR00463">
    <property type="entry name" value="EP450I"/>
</dbReference>
<evidence type="ECO:0008006" key="13">
    <source>
        <dbReference type="Google" id="ProtNLM"/>
    </source>
</evidence>
<evidence type="ECO:0000256" key="2">
    <source>
        <dbReference type="ARBA" id="ARBA00022617"/>
    </source>
</evidence>
<keyword evidence="2 9" id="KW-0349">Heme</keyword>
<evidence type="ECO:0000256" key="8">
    <source>
        <dbReference type="ARBA" id="ARBA00023136"/>
    </source>
</evidence>
<keyword evidence="3 10" id="KW-0812">Transmembrane</keyword>